<organism evidence="2 3">
    <name type="scientific">Caerostris extrusa</name>
    <name type="common">Bark spider</name>
    <name type="synonym">Caerostris bankana</name>
    <dbReference type="NCBI Taxonomy" id="172846"/>
    <lineage>
        <taxon>Eukaryota</taxon>
        <taxon>Metazoa</taxon>
        <taxon>Ecdysozoa</taxon>
        <taxon>Arthropoda</taxon>
        <taxon>Chelicerata</taxon>
        <taxon>Arachnida</taxon>
        <taxon>Araneae</taxon>
        <taxon>Araneomorphae</taxon>
        <taxon>Entelegynae</taxon>
        <taxon>Araneoidea</taxon>
        <taxon>Araneidae</taxon>
        <taxon>Caerostris</taxon>
    </lineage>
</organism>
<dbReference type="AlphaFoldDB" id="A0AAV4PXH6"/>
<feature type="region of interest" description="Disordered" evidence="1">
    <location>
        <begin position="286"/>
        <end position="334"/>
    </location>
</feature>
<evidence type="ECO:0000256" key="1">
    <source>
        <dbReference type="SAM" id="MobiDB-lite"/>
    </source>
</evidence>
<protein>
    <submittedName>
        <fullName evidence="2">Uncharacterized protein</fullName>
    </submittedName>
</protein>
<proteinExistence type="predicted"/>
<dbReference type="EMBL" id="BPLR01005346">
    <property type="protein sequence ID" value="GIY01606.1"/>
    <property type="molecule type" value="Genomic_DNA"/>
</dbReference>
<reference evidence="2 3" key="1">
    <citation type="submission" date="2021-06" db="EMBL/GenBank/DDBJ databases">
        <title>Caerostris extrusa draft genome.</title>
        <authorList>
            <person name="Kono N."/>
            <person name="Arakawa K."/>
        </authorList>
    </citation>
    <scope>NUCLEOTIDE SEQUENCE [LARGE SCALE GENOMIC DNA]</scope>
</reference>
<dbReference type="Proteomes" id="UP001054945">
    <property type="component" value="Unassembled WGS sequence"/>
</dbReference>
<keyword evidence="3" id="KW-1185">Reference proteome</keyword>
<comment type="caution">
    <text evidence="2">The sequence shown here is derived from an EMBL/GenBank/DDBJ whole genome shotgun (WGS) entry which is preliminary data.</text>
</comment>
<feature type="compositionally biased region" description="Polar residues" evidence="1">
    <location>
        <begin position="290"/>
        <end position="299"/>
    </location>
</feature>
<evidence type="ECO:0000313" key="3">
    <source>
        <dbReference type="Proteomes" id="UP001054945"/>
    </source>
</evidence>
<accession>A0AAV4PXH6</accession>
<evidence type="ECO:0000313" key="2">
    <source>
        <dbReference type="EMBL" id="GIY01606.1"/>
    </source>
</evidence>
<name>A0AAV4PXH6_CAEEX</name>
<sequence>MAIWNCEFCNAYVTDFEVHYCRNFGNQQRQSSATIPRSTSADLVQNIDSRSVLPMKYDAEPPVTGQINSSAQQSVLPSIHQRKGCEDAATAEIPSPYGNANQKQYHPETSDFLFPNMAHGEEKPSKSTPLTVADQNNPMHVAEPCFLPGFQETFGQRDTLMDQIVQRPSASSQMECSVTFHTDGTSSHFISYFNESDNASTNRISEHYETSSGIPILADQNAQSNLMDPISPTDAIGPIHSNNRPKEVLLKDHLEPRDRSRSHNKLFFPTYIKESAVKRLQLLKKPSPYGNANQNQCDPETSDFLFPNMPHGQENPSKSTPFTVANKHNPMPVA</sequence>
<feature type="compositionally biased region" description="Polar residues" evidence="1">
    <location>
        <begin position="314"/>
        <end position="323"/>
    </location>
</feature>
<gene>
    <name evidence="2" type="ORF">CEXT_799781</name>
</gene>